<name>A0A7Y0QJ74_CELFI</name>
<dbReference type="InterPro" id="IPR029058">
    <property type="entry name" value="AB_hydrolase_fold"/>
</dbReference>
<comment type="caution">
    <text evidence="3">The sequence shown here is derived from an EMBL/GenBank/DDBJ whole genome shotgun (WGS) entry which is preliminary data.</text>
</comment>
<dbReference type="PANTHER" id="PTHR43329">
    <property type="entry name" value="EPOXIDE HYDROLASE"/>
    <property type="match status" value="1"/>
</dbReference>
<evidence type="ECO:0000259" key="2">
    <source>
        <dbReference type="Pfam" id="PF00561"/>
    </source>
</evidence>
<feature type="domain" description="AB hydrolase-1" evidence="2">
    <location>
        <begin position="37"/>
        <end position="270"/>
    </location>
</feature>
<keyword evidence="1 3" id="KW-0378">Hydrolase</keyword>
<dbReference type="EMBL" id="JABCJJ010000047">
    <property type="protein sequence ID" value="NMR21644.1"/>
    <property type="molecule type" value="Genomic_DNA"/>
</dbReference>
<evidence type="ECO:0000313" key="4">
    <source>
        <dbReference type="Proteomes" id="UP000562124"/>
    </source>
</evidence>
<proteinExistence type="predicted"/>
<dbReference type="InterPro" id="IPR000073">
    <property type="entry name" value="AB_hydrolase_1"/>
</dbReference>
<protein>
    <submittedName>
        <fullName evidence="3">Alpha/beta hydrolase</fullName>
    </submittedName>
</protein>
<organism evidence="3 4">
    <name type="scientific">Cellulomonas fimi</name>
    <dbReference type="NCBI Taxonomy" id="1708"/>
    <lineage>
        <taxon>Bacteria</taxon>
        <taxon>Bacillati</taxon>
        <taxon>Actinomycetota</taxon>
        <taxon>Actinomycetes</taxon>
        <taxon>Micrococcales</taxon>
        <taxon>Cellulomonadaceae</taxon>
        <taxon>Cellulomonas</taxon>
    </lineage>
</organism>
<dbReference type="GO" id="GO:0016787">
    <property type="term" value="F:hydrolase activity"/>
    <property type="evidence" value="ECO:0007669"/>
    <property type="project" value="UniProtKB-KW"/>
</dbReference>
<dbReference type="SUPFAM" id="SSF53474">
    <property type="entry name" value="alpha/beta-Hydrolases"/>
    <property type="match status" value="1"/>
</dbReference>
<evidence type="ECO:0000256" key="1">
    <source>
        <dbReference type="ARBA" id="ARBA00022801"/>
    </source>
</evidence>
<dbReference type="Gene3D" id="3.40.50.1820">
    <property type="entry name" value="alpha/beta hydrolase"/>
    <property type="match status" value="1"/>
</dbReference>
<reference evidence="3 4" key="1">
    <citation type="submission" date="2020-04" db="EMBL/GenBank/DDBJ databases">
        <title>Sequencing and Assembly of C. fimi.</title>
        <authorList>
            <person name="Ramsey A.R."/>
        </authorList>
    </citation>
    <scope>NUCLEOTIDE SEQUENCE [LARGE SCALE GENOMIC DNA]</scope>
    <source>
        <strain evidence="3 4">SB</strain>
    </source>
</reference>
<sequence>MTADHVLGTTPGGRAGQFRRGSLVFDVRDEGPLAGAPVVLLHGFPQDSRAWDRVAPSLHHAGLRTLAPDQRGYSPGARPGGRRAYAIPELADDVLALLDDRGLERAHVVGHDWGGTVAWALAGRAPDRVGSVTVVSTPHPAALVRASLPGVQAIASSYMGLFQVPWLPEFLLAPTLEPLLVRTGLPRDLAARYAARMRQPGALSAALSWYRALPLALRGGGEPVRRSRVPTTYVWGSRDPALRRRAAELTGRYVVGPYRFEVLDAGHWLPELRSADVAALVVDRVRSTGPTGRATSLRRE</sequence>
<dbReference type="Pfam" id="PF00561">
    <property type="entry name" value="Abhydrolase_1"/>
    <property type="match status" value="1"/>
</dbReference>
<keyword evidence="4" id="KW-1185">Reference proteome</keyword>
<dbReference type="InterPro" id="IPR000639">
    <property type="entry name" value="Epox_hydrolase-like"/>
</dbReference>
<evidence type="ECO:0000313" key="3">
    <source>
        <dbReference type="EMBL" id="NMR21644.1"/>
    </source>
</evidence>
<dbReference type="AlphaFoldDB" id="A0A7Y0QJ74"/>
<dbReference type="RefSeq" id="WP_169326013.1">
    <property type="nucleotide sequence ID" value="NZ_JABCJJ010000047.1"/>
</dbReference>
<gene>
    <name evidence="3" type="ORF">HIR71_15700</name>
</gene>
<dbReference type="Proteomes" id="UP000562124">
    <property type="component" value="Unassembled WGS sequence"/>
</dbReference>
<accession>A0A7Y0QJ74</accession>
<dbReference type="PRINTS" id="PR00111">
    <property type="entry name" value="ABHYDROLASE"/>
</dbReference>
<dbReference type="PRINTS" id="PR00412">
    <property type="entry name" value="EPOXHYDRLASE"/>
</dbReference>